<gene>
    <name evidence="1" type="ORF">CE91St3_33700</name>
</gene>
<dbReference type="AlphaFoldDB" id="A0AA37NES7"/>
<dbReference type="RefSeq" id="WP_075965746.1">
    <property type="nucleotide sequence ID" value="NZ_BQNZ01000003.1"/>
</dbReference>
<evidence type="ECO:0000313" key="2">
    <source>
        <dbReference type="Proteomes" id="UP001055114"/>
    </source>
</evidence>
<dbReference type="EMBL" id="BQNZ01000003">
    <property type="protein sequence ID" value="GKH73507.1"/>
    <property type="molecule type" value="Genomic_DNA"/>
</dbReference>
<comment type="caution">
    <text evidence="1">The sequence shown here is derived from an EMBL/GenBank/DDBJ whole genome shotgun (WGS) entry which is preliminary data.</text>
</comment>
<sequence length="197" mass="22290">MDLKNIAANFNSFSRLLDDEIRSRIPESGQIDIEPEDKCVFHDDNDDRPEHRIVKAVFLSSDGTGYGLITEDEYCREATVCSAECCLSIDDKYNILRAVDDKTKPYGKTQKPMVCLGVVVGRPINGISLNGLEYLLDEDGEIEIFPSLEEAHQVLINGGVWEEDLDEFEYRKVMECPNCKQRTFVHLNENVTGCTDC</sequence>
<organism evidence="1 2">
    <name type="scientific">Parabacteroides merdae</name>
    <dbReference type="NCBI Taxonomy" id="46503"/>
    <lineage>
        <taxon>Bacteria</taxon>
        <taxon>Pseudomonadati</taxon>
        <taxon>Bacteroidota</taxon>
        <taxon>Bacteroidia</taxon>
        <taxon>Bacteroidales</taxon>
        <taxon>Tannerellaceae</taxon>
        <taxon>Parabacteroides</taxon>
    </lineage>
</organism>
<proteinExistence type="predicted"/>
<name>A0AA37NES7_9BACT</name>
<reference evidence="1" key="1">
    <citation type="submission" date="2022-01" db="EMBL/GenBank/DDBJ databases">
        <title>Novel bile acid biosynthetic pathways are enriched in the microbiome of centenarians.</title>
        <authorList>
            <person name="Sato Y."/>
            <person name="Atarashi K."/>
            <person name="Plichta R.D."/>
            <person name="Arai Y."/>
            <person name="Sasajima S."/>
            <person name="Kearney M.S."/>
            <person name="Suda W."/>
            <person name="Takeshita K."/>
            <person name="Sasaki T."/>
            <person name="Okamoto S."/>
            <person name="Skelly N.A."/>
            <person name="Okamura Y."/>
            <person name="Vlamakis H."/>
            <person name="Li Y."/>
            <person name="Tanoue T."/>
            <person name="Takei H."/>
            <person name="Nittono H."/>
            <person name="Narushima S."/>
            <person name="Irie J."/>
            <person name="Itoh H."/>
            <person name="Moriya K."/>
            <person name="Sugiura Y."/>
            <person name="Suematsu M."/>
            <person name="Moritoki N."/>
            <person name="Shibata S."/>
            <person name="Littman R.D."/>
            <person name="Fischbach A.M."/>
            <person name="Uwamino Y."/>
            <person name="Inoue T."/>
            <person name="Honda A."/>
            <person name="Hattori M."/>
            <person name="Murai T."/>
            <person name="Xavier J.R."/>
            <person name="Hirose N."/>
            <person name="Honda K."/>
        </authorList>
    </citation>
    <scope>NUCLEOTIDE SEQUENCE</scope>
    <source>
        <strain evidence="1">CE91-St3</strain>
    </source>
</reference>
<accession>A0AA37NES7</accession>
<protein>
    <submittedName>
        <fullName evidence="1">Uncharacterized protein</fullName>
    </submittedName>
</protein>
<dbReference type="Proteomes" id="UP001055114">
    <property type="component" value="Unassembled WGS sequence"/>
</dbReference>
<evidence type="ECO:0000313" key="1">
    <source>
        <dbReference type="EMBL" id="GKH73507.1"/>
    </source>
</evidence>